<organism evidence="2 3">
    <name type="scientific">Portunus trituberculatus</name>
    <name type="common">Swimming crab</name>
    <name type="synonym">Neptunus trituberculatus</name>
    <dbReference type="NCBI Taxonomy" id="210409"/>
    <lineage>
        <taxon>Eukaryota</taxon>
        <taxon>Metazoa</taxon>
        <taxon>Ecdysozoa</taxon>
        <taxon>Arthropoda</taxon>
        <taxon>Crustacea</taxon>
        <taxon>Multicrustacea</taxon>
        <taxon>Malacostraca</taxon>
        <taxon>Eumalacostraca</taxon>
        <taxon>Eucarida</taxon>
        <taxon>Decapoda</taxon>
        <taxon>Pleocyemata</taxon>
        <taxon>Brachyura</taxon>
        <taxon>Eubrachyura</taxon>
        <taxon>Portunoidea</taxon>
        <taxon>Portunidae</taxon>
        <taxon>Portuninae</taxon>
        <taxon>Portunus</taxon>
    </lineage>
</organism>
<dbReference type="SUPFAM" id="SSF48726">
    <property type="entry name" value="Immunoglobulin"/>
    <property type="match status" value="1"/>
</dbReference>
<dbReference type="Proteomes" id="UP000324222">
    <property type="component" value="Unassembled WGS sequence"/>
</dbReference>
<evidence type="ECO:0000259" key="1">
    <source>
        <dbReference type="PROSITE" id="PS50835"/>
    </source>
</evidence>
<feature type="domain" description="Ig-like" evidence="1">
    <location>
        <begin position="1"/>
        <end position="53"/>
    </location>
</feature>
<dbReference type="PROSITE" id="PS50835">
    <property type="entry name" value="IG_LIKE"/>
    <property type="match status" value="1"/>
</dbReference>
<evidence type="ECO:0000313" key="3">
    <source>
        <dbReference type="Proteomes" id="UP000324222"/>
    </source>
</evidence>
<dbReference type="InterPro" id="IPR013783">
    <property type="entry name" value="Ig-like_fold"/>
</dbReference>
<dbReference type="AlphaFoldDB" id="A0A5B7HXR1"/>
<evidence type="ECO:0000313" key="2">
    <source>
        <dbReference type="EMBL" id="MPC74469.1"/>
    </source>
</evidence>
<reference evidence="2 3" key="1">
    <citation type="submission" date="2019-05" db="EMBL/GenBank/DDBJ databases">
        <title>Another draft genome of Portunus trituberculatus and its Hox gene families provides insights of decapod evolution.</title>
        <authorList>
            <person name="Jeong J.-H."/>
            <person name="Song I."/>
            <person name="Kim S."/>
            <person name="Choi T."/>
            <person name="Kim D."/>
            <person name="Ryu S."/>
            <person name="Kim W."/>
        </authorList>
    </citation>
    <scope>NUCLEOTIDE SEQUENCE [LARGE SCALE GENOMIC DNA]</scope>
    <source>
        <tissue evidence="2">Muscle</tissue>
    </source>
</reference>
<keyword evidence="3" id="KW-1185">Reference proteome</keyword>
<dbReference type="InterPro" id="IPR007110">
    <property type="entry name" value="Ig-like_dom"/>
</dbReference>
<name>A0A5B7HXR1_PORTR</name>
<dbReference type="InterPro" id="IPR013098">
    <property type="entry name" value="Ig_I-set"/>
</dbReference>
<sequence length="61" mass="6734">MINYDRERGGIKVRIETKNDSRVISHLTIVDAQPSDSGNYTCAAANTKLASIVVYVTEGQY</sequence>
<dbReference type="OrthoDB" id="6337503at2759"/>
<proteinExistence type="predicted"/>
<accession>A0A5B7HXR1</accession>
<dbReference type="Gene3D" id="2.60.40.10">
    <property type="entry name" value="Immunoglobulins"/>
    <property type="match status" value="1"/>
</dbReference>
<comment type="caution">
    <text evidence="2">The sequence shown here is derived from an EMBL/GenBank/DDBJ whole genome shotgun (WGS) entry which is preliminary data.</text>
</comment>
<gene>
    <name evidence="2" type="ORF">E2C01_068828</name>
</gene>
<dbReference type="InterPro" id="IPR036179">
    <property type="entry name" value="Ig-like_dom_sf"/>
</dbReference>
<dbReference type="Pfam" id="PF07679">
    <property type="entry name" value="I-set"/>
    <property type="match status" value="1"/>
</dbReference>
<protein>
    <recommendedName>
        <fullName evidence="1">Ig-like domain-containing protein</fullName>
    </recommendedName>
</protein>
<dbReference type="EMBL" id="VSRR010038978">
    <property type="protein sequence ID" value="MPC74469.1"/>
    <property type="molecule type" value="Genomic_DNA"/>
</dbReference>